<dbReference type="GO" id="GO:0006535">
    <property type="term" value="P:cysteine biosynthetic process from serine"/>
    <property type="evidence" value="ECO:0007669"/>
    <property type="project" value="TreeGrafter"/>
</dbReference>
<evidence type="ECO:0000256" key="5">
    <source>
        <dbReference type="PIRSR" id="PIRSR001434-2"/>
    </source>
</evidence>
<keyword evidence="3" id="KW-0808">Transferase</keyword>
<dbReference type="InterPro" id="IPR054542">
    <property type="entry name" value="Cys_met_metab_PP"/>
</dbReference>
<evidence type="ECO:0000256" key="7">
    <source>
        <dbReference type="SAM" id="MobiDB-lite"/>
    </source>
</evidence>
<dbReference type="AlphaFoldDB" id="A0A3D9UQC4"/>
<feature type="compositionally biased region" description="Low complexity" evidence="7">
    <location>
        <begin position="1"/>
        <end position="20"/>
    </location>
</feature>
<evidence type="ECO:0000256" key="2">
    <source>
        <dbReference type="ARBA" id="ARBA00009077"/>
    </source>
</evidence>
<gene>
    <name evidence="8" type="ORF">DFJ65_2598</name>
</gene>
<dbReference type="FunFam" id="3.40.640.10:FF:000035">
    <property type="entry name" value="O-succinylhomoserine sulfhydrylase"/>
    <property type="match status" value="1"/>
</dbReference>
<dbReference type="NCBIfam" id="TIGR01326">
    <property type="entry name" value="OAH_OAS_sulfhy"/>
    <property type="match status" value="1"/>
</dbReference>
<comment type="cofactor">
    <cofactor evidence="1 6">
        <name>pyridoxal 5'-phosphate</name>
        <dbReference type="ChEBI" id="CHEBI:597326"/>
    </cofactor>
</comment>
<dbReference type="Gene3D" id="3.90.1150.10">
    <property type="entry name" value="Aspartate Aminotransferase, domain 1"/>
    <property type="match status" value="1"/>
</dbReference>
<dbReference type="PANTHER" id="PTHR43797">
    <property type="entry name" value="HOMOCYSTEINE/CYSTEINE SYNTHASE"/>
    <property type="match status" value="1"/>
</dbReference>
<dbReference type="EMBL" id="QTUA01000001">
    <property type="protein sequence ID" value="REF31529.1"/>
    <property type="molecule type" value="Genomic_DNA"/>
</dbReference>
<dbReference type="InterPro" id="IPR015424">
    <property type="entry name" value="PyrdxlP-dep_Trfase"/>
</dbReference>
<dbReference type="GO" id="GO:0071269">
    <property type="term" value="P:L-homocysteine biosynthetic process"/>
    <property type="evidence" value="ECO:0007669"/>
    <property type="project" value="TreeGrafter"/>
</dbReference>
<feature type="region of interest" description="Disordered" evidence="7">
    <location>
        <begin position="1"/>
        <end position="26"/>
    </location>
</feature>
<protein>
    <submittedName>
        <fullName evidence="8">O-acetylhomoserine sulfhydrylase</fullName>
    </submittedName>
</protein>
<organism evidence="8 9">
    <name type="scientific">Calidifontibacter indicus</name>
    <dbReference type="NCBI Taxonomy" id="419650"/>
    <lineage>
        <taxon>Bacteria</taxon>
        <taxon>Bacillati</taxon>
        <taxon>Actinomycetota</taxon>
        <taxon>Actinomycetes</taxon>
        <taxon>Micrococcales</taxon>
        <taxon>Dermacoccaceae</taxon>
        <taxon>Calidifontibacter</taxon>
    </lineage>
</organism>
<evidence type="ECO:0000256" key="6">
    <source>
        <dbReference type="RuleBase" id="RU362118"/>
    </source>
</evidence>
<dbReference type="SUPFAM" id="SSF53383">
    <property type="entry name" value="PLP-dependent transferases"/>
    <property type="match status" value="1"/>
</dbReference>
<reference evidence="8 9" key="1">
    <citation type="submission" date="2018-08" db="EMBL/GenBank/DDBJ databases">
        <title>Sequencing the genomes of 1000 actinobacteria strains.</title>
        <authorList>
            <person name="Klenk H.-P."/>
        </authorList>
    </citation>
    <scope>NUCLEOTIDE SEQUENCE [LARGE SCALE GENOMIC DNA]</scope>
    <source>
        <strain evidence="8 9">DSM 22967</strain>
    </source>
</reference>
<dbReference type="InterPro" id="IPR006235">
    <property type="entry name" value="OAc-hSer/O-AcSer_sulfhydrylase"/>
</dbReference>
<dbReference type="GO" id="GO:0005737">
    <property type="term" value="C:cytoplasm"/>
    <property type="evidence" value="ECO:0007669"/>
    <property type="project" value="TreeGrafter"/>
</dbReference>
<comment type="similarity">
    <text evidence="2 6">Belongs to the trans-sulfuration enzymes family.</text>
</comment>
<dbReference type="PIRSF" id="PIRSF001434">
    <property type="entry name" value="CGS"/>
    <property type="match status" value="1"/>
</dbReference>
<dbReference type="RefSeq" id="WP_115923352.1">
    <property type="nucleotide sequence ID" value="NZ_QTUA01000001.1"/>
</dbReference>
<dbReference type="Proteomes" id="UP000256253">
    <property type="component" value="Unassembled WGS sequence"/>
</dbReference>
<evidence type="ECO:0000256" key="3">
    <source>
        <dbReference type="ARBA" id="ARBA00022679"/>
    </source>
</evidence>
<proteinExistence type="inferred from homology"/>
<dbReference type="GO" id="GO:0030170">
    <property type="term" value="F:pyridoxal phosphate binding"/>
    <property type="evidence" value="ECO:0007669"/>
    <property type="project" value="InterPro"/>
</dbReference>
<dbReference type="PROSITE" id="PS00868">
    <property type="entry name" value="CYS_MET_METAB_PP"/>
    <property type="match status" value="1"/>
</dbReference>
<dbReference type="GO" id="GO:0004124">
    <property type="term" value="F:cysteine synthase activity"/>
    <property type="evidence" value="ECO:0007669"/>
    <property type="project" value="TreeGrafter"/>
</dbReference>
<comment type="caution">
    <text evidence="8">The sequence shown here is derived from an EMBL/GenBank/DDBJ whole genome shotgun (WGS) entry which is preliminary data.</text>
</comment>
<dbReference type="OrthoDB" id="9780685at2"/>
<dbReference type="PANTHER" id="PTHR43797:SF2">
    <property type="entry name" value="HOMOCYSTEINE_CYSTEINE SYNTHASE"/>
    <property type="match status" value="1"/>
</dbReference>
<dbReference type="GO" id="GO:0019346">
    <property type="term" value="P:transsulfuration"/>
    <property type="evidence" value="ECO:0007669"/>
    <property type="project" value="InterPro"/>
</dbReference>
<dbReference type="NCBIfam" id="NF005872">
    <property type="entry name" value="PRK07812.1"/>
    <property type="match status" value="1"/>
</dbReference>
<evidence type="ECO:0000256" key="1">
    <source>
        <dbReference type="ARBA" id="ARBA00001933"/>
    </source>
</evidence>
<feature type="modified residue" description="N6-(pyridoxal phosphate)lysine" evidence="5">
    <location>
        <position position="232"/>
    </location>
</feature>
<sequence>MSDEQTTQSQQSTDQTAEQTPQDPRAGWSFETRQIHAGQVVDETTGARALPIYQTTSYVFKDTEHAKNLFALSEFGNIYTRLMNPTTDAVEQRIASLEGGVGALLVASGQAAETLAILNIAEAGSHIVASPALYGGTFNLLKFTLPKYGIDVTFVDDAKDPEQWRAAVRPNTKLFFAETVSNPKAEILDIEAIAKVAHEAGVPLVVDNTIATPYVLRPIEHGADIVVHSATKYLGGHGTSIAGVIVDSGNFDFGKDPERFPNYNTPEESYHGLVYARDLGVGSPLGANLAFILKARVQLLRDLGASVSPFNAFLIAQGIETLSLRIERHLENTRKVADYLLGHDQVERVVWASLPDNEYYDLAQKYTPQGSGAVVSFEIKGGVEAGKKFVEALQLHSHVANIGDVRSLVIHPASTTHSQGSDEDRLAAGVTPGLVRLAVGIEHIDDILADLDLGFIAAK</sequence>
<dbReference type="InterPro" id="IPR015422">
    <property type="entry name" value="PyrdxlP-dep_Trfase_small"/>
</dbReference>
<keyword evidence="4 5" id="KW-0663">Pyridoxal phosphate</keyword>
<dbReference type="InterPro" id="IPR000277">
    <property type="entry name" value="Cys/Met-Metab_PyrdxlP-dep_enz"/>
</dbReference>
<evidence type="ECO:0000313" key="9">
    <source>
        <dbReference type="Proteomes" id="UP000256253"/>
    </source>
</evidence>
<name>A0A3D9UQC4_9MICO</name>
<dbReference type="Pfam" id="PF01053">
    <property type="entry name" value="Cys_Met_Meta_PP"/>
    <property type="match status" value="1"/>
</dbReference>
<accession>A0A3D9UQC4</accession>
<evidence type="ECO:0000313" key="8">
    <source>
        <dbReference type="EMBL" id="REF31529.1"/>
    </source>
</evidence>
<dbReference type="CDD" id="cd00614">
    <property type="entry name" value="CGS_like"/>
    <property type="match status" value="1"/>
</dbReference>
<dbReference type="InterPro" id="IPR015421">
    <property type="entry name" value="PyrdxlP-dep_Trfase_major"/>
</dbReference>
<dbReference type="GO" id="GO:0003961">
    <property type="term" value="F:O-acetylhomoserine aminocarboxypropyltransferase activity"/>
    <property type="evidence" value="ECO:0007669"/>
    <property type="project" value="TreeGrafter"/>
</dbReference>
<dbReference type="Gene3D" id="3.40.640.10">
    <property type="entry name" value="Type I PLP-dependent aspartate aminotransferase-like (Major domain)"/>
    <property type="match status" value="1"/>
</dbReference>
<evidence type="ECO:0000256" key="4">
    <source>
        <dbReference type="ARBA" id="ARBA00022898"/>
    </source>
</evidence>
<keyword evidence="9" id="KW-1185">Reference proteome</keyword>